<keyword evidence="2" id="KW-0328">Glycosyltransferase</keyword>
<proteinExistence type="inferred from homology"/>
<sequence>MVEFFSQYVGLFLAFSVFTLILIEELHYSGHSITVIRPKSSWYITEKSPLYNSITTADEISRSDHFFEVYLWKVIEIERSDTSGLSFLKLQFDLFSMLSKAHYITCKMVSAILEDKMLLKRLQDEQLDLVLTDPALVGSVFLAHYLKLSLVVNVQWITSGEGHFAIAPSPLSYVPLLDSGHRDKMSFPQRVKNVLFQSFTFFQGRFVVAADIWLMRTDFVFKFLRPTMPNVVYMGGFQCKLSKPLPANLEAFVQSSRDHGFIIIMSLGTLVKSIPADMANNIAAAFASLPQKVIWRHLGDRLSTMEFNSHTFGQALRELLRNASYRTNMQRLSSLQRDPSVRPLDSFFWIEYVMRNKEVTHQRSEFFKMPW</sequence>
<dbReference type="Gene3D" id="3.40.50.2000">
    <property type="entry name" value="Glycogen Phosphorylase B"/>
    <property type="match status" value="1"/>
</dbReference>
<name>A0A8C1GN75_CYPCA</name>
<comment type="similarity">
    <text evidence="1">Belongs to the UDP-glycosyltransferase family.</text>
</comment>
<reference evidence="4" key="1">
    <citation type="submission" date="2025-08" db="UniProtKB">
        <authorList>
            <consortium name="Ensembl"/>
        </authorList>
    </citation>
    <scope>IDENTIFICATION</scope>
</reference>
<dbReference type="Ensembl" id="ENSCCRT00010011440.1">
    <property type="protein sequence ID" value="ENSCCRP00010010528.1"/>
    <property type="gene ID" value="ENSCCRG00010004471.1"/>
</dbReference>
<evidence type="ECO:0000313" key="4">
    <source>
        <dbReference type="Ensembl" id="ENSCCRP00010010528.1"/>
    </source>
</evidence>
<accession>A0A8C1GN75</accession>
<dbReference type="AlphaFoldDB" id="A0A8C1GN75"/>
<evidence type="ECO:0000256" key="3">
    <source>
        <dbReference type="ARBA" id="ARBA00022679"/>
    </source>
</evidence>
<dbReference type="InterPro" id="IPR050271">
    <property type="entry name" value="UDP-glycosyltransferase"/>
</dbReference>
<dbReference type="Pfam" id="PF00201">
    <property type="entry name" value="UDPGT"/>
    <property type="match status" value="2"/>
</dbReference>
<organism evidence="4 5">
    <name type="scientific">Cyprinus carpio</name>
    <name type="common">Common carp</name>
    <dbReference type="NCBI Taxonomy" id="7962"/>
    <lineage>
        <taxon>Eukaryota</taxon>
        <taxon>Metazoa</taxon>
        <taxon>Chordata</taxon>
        <taxon>Craniata</taxon>
        <taxon>Vertebrata</taxon>
        <taxon>Euteleostomi</taxon>
        <taxon>Actinopterygii</taxon>
        <taxon>Neopterygii</taxon>
        <taxon>Teleostei</taxon>
        <taxon>Ostariophysi</taxon>
        <taxon>Cypriniformes</taxon>
        <taxon>Cyprinidae</taxon>
        <taxon>Cyprininae</taxon>
        <taxon>Cyprinus</taxon>
    </lineage>
</organism>
<keyword evidence="3" id="KW-0808">Transferase</keyword>
<evidence type="ECO:0000313" key="5">
    <source>
        <dbReference type="Proteomes" id="UP000694427"/>
    </source>
</evidence>
<reference evidence="4" key="2">
    <citation type="submission" date="2025-09" db="UniProtKB">
        <authorList>
            <consortium name="Ensembl"/>
        </authorList>
    </citation>
    <scope>IDENTIFICATION</scope>
</reference>
<dbReference type="InterPro" id="IPR002213">
    <property type="entry name" value="UDP_glucos_trans"/>
</dbReference>
<protein>
    <submittedName>
        <fullName evidence="4">UDP glucuronosyltransferase 5 family, polypeptide D1</fullName>
    </submittedName>
</protein>
<dbReference type="PANTHER" id="PTHR48043:SF63">
    <property type="entry name" value="UDP GLUCURONOSYLTRANSFERASE 5 FAMILY, POLYPEPTIDE F1-RELATED"/>
    <property type="match status" value="1"/>
</dbReference>
<dbReference type="PANTHER" id="PTHR48043">
    <property type="entry name" value="EG:EG0003.4 PROTEIN-RELATED"/>
    <property type="match status" value="1"/>
</dbReference>
<evidence type="ECO:0000256" key="1">
    <source>
        <dbReference type="ARBA" id="ARBA00009995"/>
    </source>
</evidence>
<keyword evidence="5" id="KW-1185">Reference proteome</keyword>
<dbReference type="Proteomes" id="UP000694427">
    <property type="component" value="Unplaced"/>
</dbReference>
<dbReference type="GO" id="GO:0008194">
    <property type="term" value="F:UDP-glycosyltransferase activity"/>
    <property type="evidence" value="ECO:0007669"/>
    <property type="project" value="InterPro"/>
</dbReference>
<dbReference type="SUPFAM" id="SSF53756">
    <property type="entry name" value="UDP-Glycosyltransferase/glycogen phosphorylase"/>
    <property type="match status" value="1"/>
</dbReference>
<evidence type="ECO:0000256" key="2">
    <source>
        <dbReference type="ARBA" id="ARBA00022676"/>
    </source>
</evidence>